<sequence length="172" mass="18406">MHTITDASLNKLVEQVAEILGKNNHKLVTAESCTGGWVAKCCTDLSGSSAWYDRGYVTYSNEAKHDSLNVSHQTLDQHGAVSQAVAEQMALGAITHSQATISVAITGIAGPNGGSEAKPVGTVWIAWAHKKHVLMCHCFSFNGDRESIRRQAVYQALVGIIENARDSPLSMG</sequence>
<dbReference type="InterPro" id="IPR008136">
    <property type="entry name" value="CinA_C"/>
</dbReference>
<comment type="caution">
    <text evidence="2">The sequence shown here is derived from an EMBL/GenBank/DDBJ whole genome shotgun (WGS) entry which is preliminary data.</text>
</comment>
<name>A0A0F9NIH0_9ZZZZ</name>
<dbReference type="Gene3D" id="3.90.950.20">
    <property type="entry name" value="CinA-like"/>
    <property type="match status" value="1"/>
</dbReference>
<dbReference type="EMBL" id="LAZR01006933">
    <property type="protein sequence ID" value="KKM88630.1"/>
    <property type="molecule type" value="Genomic_DNA"/>
</dbReference>
<evidence type="ECO:0000259" key="1">
    <source>
        <dbReference type="Pfam" id="PF02464"/>
    </source>
</evidence>
<feature type="domain" description="CinA C-terminal" evidence="1">
    <location>
        <begin position="10"/>
        <end position="161"/>
    </location>
</feature>
<proteinExistence type="predicted"/>
<dbReference type="AlphaFoldDB" id="A0A0F9NIH0"/>
<organism evidence="2">
    <name type="scientific">marine sediment metagenome</name>
    <dbReference type="NCBI Taxonomy" id="412755"/>
    <lineage>
        <taxon>unclassified sequences</taxon>
        <taxon>metagenomes</taxon>
        <taxon>ecological metagenomes</taxon>
    </lineage>
</organism>
<reference evidence="2" key="1">
    <citation type="journal article" date="2015" name="Nature">
        <title>Complex archaea that bridge the gap between prokaryotes and eukaryotes.</title>
        <authorList>
            <person name="Spang A."/>
            <person name="Saw J.H."/>
            <person name="Jorgensen S.L."/>
            <person name="Zaremba-Niedzwiedzka K."/>
            <person name="Martijn J."/>
            <person name="Lind A.E."/>
            <person name="van Eijk R."/>
            <person name="Schleper C."/>
            <person name="Guy L."/>
            <person name="Ettema T.J."/>
        </authorList>
    </citation>
    <scope>NUCLEOTIDE SEQUENCE</scope>
</reference>
<dbReference type="Pfam" id="PF02464">
    <property type="entry name" value="CinA"/>
    <property type="match status" value="1"/>
</dbReference>
<evidence type="ECO:0000313" key="2">
    <source>
        <dbReference type="EMBL" id="KKM88630.1"/>
    </source>
</evidence>
<dbReference type="SUPFAM" id="SSF142433">
    <property type="entry name" value="CinA-like"/>
    <property type="match status" value="1"/>
</dbReference>
<dbReference type="NCBIfam" id="TIGR00199">
    <property type="entry name" value="PncC_domain"/>
    <property type="match status" value="1"/>
</dbReference>
<protein>
    <recommendedName>
        <fullName evidence="1">CinA C-terminal domain-containing protein</fullName>
    </recommendedName>
</protein>
<dbReference type="InterPro" id="IPR036653">
    <property type="entry name" value="CinA-like_C"/>
</dbReference>
<gene>
    <name evidence="2" type="ORF">LCGC14_1256850</name>
</gene>
<accession>A0A0F9NIH0</accession>